<dbReference type="AlphaFoldDB" id="A0A068NSS2"/>
<dbReference type="EMBL" id="CP007139">
    <property type="protein sequence ID" value="AIE84664.1"/>
    <property type="molecule type" value="Genomic_DNA"/>
</dbReference>
<evidence type="ECO:0000256" key="3">
    <source>
        <dbReference type="SAM" id="SignalP"/>
    </source>
</evidence>
<feature type="region of interest" description="Disordered" evidence="2">
    <location>
        <begin position="21"/>
        <end position="41"/>
    </location>
</feature>
<keyword evidence="3" id="KW-0732">Signal</keyword>
<gene>
    <name evidence="4" type="ORF">OP10G_1296</name>
</gene>
<dbReference type="OrthoDB" id="9774579at2"/>
<keyword evidence="1" id="KW-0677">Repeat</keyword>
<reference evidence="4 5" key="1">
    <citation type="journal article" date="2014" name="PLoS ONE">
        <title>The first complete genome sequence of the class fimbriimonadia in the phylum armatimonadetes.</title>
        <authorList>
            <person name="Hu Z.Y."/>
            <person name="Wang Y.Z."/>
            <person name="Im W.T."/>
            <person name="Wang S.Y."/>
            <person name="Zhao G.P."/>
            <person name="Zheng H.J."/>
            <person name="Quan Z.X."/>
        </authorList>
    </citation>
    <scope>NUCLEOTIDE SEQUENCE [LARGE SCALE GENOMIC DNA]</scope>
    <source>
        <strain evidence="4">Gsoil 348</strain>
    </source>
</reference>
<dbReference type="SUPFAM" id="SSF101898">
    <property type="entry name" value="NHL repeat"/>
    <property type="match status" value="1"/>
</dbReference>
<dbReference type="KEGG" id="fgi:OP10G_1296"/>
<evidence type="ECO:0000313" key="4">
    <source>
        <dbReference type="EMBL" id="AIE84664.1"/>
    </source>
</evidence>
<dbReference type="HOGENOM" id="CLU_008645_1_0_0"/>
<dbReference type="RefSeq" id="WP_025226715.1">
    <property type="nucleotide sequence ID" value="NZ_CP007139.1"/>
</dbReference>
<dbReference type="eggNOG" id="COG3386">
    <property type="taxonomic scope" value="Bacteria"/>
</dbReference>
<sequence length="345" mass="35358">MRKSGFFFFVSLAAASLAGCGGSGSSGQPQPPSEVFGSSESGLVNGDLTTARFSNPVNVAAAPDGTVYVCDFDNDAVRKISPTGIVSTLTTQANFSTPFGIALTSTGRLFVETDRNDTGQKDATTGTVWEINTTTGVPTVVARNLGRPRGLTALADGRLACGDLGNSTVYLLDPATGAKTFLAGKTGTPGFANGNGVNAQFDRPYGIAVMHDGSLLVADQNNNRLRRVTLTGDVTTFAGTGAAGALNTAVANATFNHPQGVTIAPNGTIYLTDNGNHLIRRISNGQVSTFAGNGVAGFADGVGAAAEFFGIEGLNISPNGQTLWVADGNNGDGGPFNHVRRFATR</sequence>
<dbReference type="InterPro" id="IPR011042">
    <property type="entry name" value="6-blade_b-propeller_TolB-like"/>
</dbReference>
<organism evidence="4 5">
    <name type="scientific">Fimbriimonas ginsengisoli Gsoil 348</name>
    <dbReference type="NCBI Taxonomy" id="661478"/>
    <lineage>
        <taxon>Bacteria</taxon>
        <taxon>Bacillati</taxon>
        <taxon>Armatimonadota</taxon>
        <taxon>Fimbriimonadia</taxon>
        <taxon>Fimbriimonadales</taxon>
        <taxon>Fimbriimonadaceae</taxon>
        <taxon>Fimbriimonas</taxon>
    </lineage>
</organism>
<accession>A0A068NSS2</accession>
<evidence type="ECO:0000313" key="5">
    <source>
        <dbReference type="Proteomes" id="UP000027982"/>
    </source>
</evidence>
<dbReference type="STRING" id="661478.OP10G_1296"/>
<protein>
    <submittedName>
        <fullName evidence="4">NHL repeat-containing protein</fullName>
    </submittedName>
</protein>
<evidence type="ECO:0000256" key="1">
    <source>
        <dbReference type="ARBA" id="ARBA00022737"/>
    </source>
</evidence>
<keyword evidence="5" id="KW-1185">Reference proteome</keyword>
<dbReference type="PANTHER" id="PTHR13833">
    <property type="match status" value="1"/>
</dbReference>
<feature type="chain" id="PRO_5001654220" evidence="3">
    <location>
        <begin position="19"/>
        <end position="345"/>
    </location>
</feature>
<dbReference type="PROSITE" id="PS51257">
    <property type="entry name" value="PROKAR_LIPOPROTEIN"/>
    <property type="match status" value="1"/>
</dbReference>
<evidence type="ECO:0000256" key="2">
    <source>
        <dbReference type="SAM" id="MobiDB-lite"/>
    </source>
</evidence>
<dbReference type="PANTHER" id="PTHR13833:SF71">
    <property type="entry name" value="NHL DOMAIN-CONTAINING PROTEIN"/>
    <property type="match status" value="1"/>
</dbReference>
<proteinExistence type="predicted"/>
<dbReference type="InterPro" id="IPR001258">
    <property type="entry name" value="NHL_repeat"/>
</dbReference>
<dbReference type="Proteomes" id="UP000027982">
    <property type="component" value="Chromosome"/>
</dbReference>
<dbReference type="Gene3D" id="2.120.10.30">
    <property type="entry name" value="TolB, C-terminal domain"/>
    <property type="match status" value="2"/>
</dbReference>
<name>A0A068NSS2_FIMGI</name>
<dbReference type="Pfam" id="PF01436">
    <property type="entry name" value="NHL"/>
    <property type="match status" value="1"/>
</dbReference>
<feature type="signal peptide" evidence="3">
    <location>
        <begin position="1"/>
        <end position="18"/>
    </location>
</feature>